<reference evidence="2" key="1">
    <citation type="submission" date="2023-03" db="EMBL/GenBank/DDBJ databases">
        <title>Near-Complete genome sequence of Lipomyces tetrasporous NRRL Y-64009, an oleaginous yeast capable of growing on lignocellulosic hydrolysates.</title>
        <authorList>
            <consortium name="Lawrence Berkeley National Laboratory"/>
            <person name="Jagtap S.S."/>
            <person name="Liu J.-J."/>
            <person name="Walukiewicz H.E."/>
            <person name="Pangilinan J."/>
            <person name="Lipzen A."/>
            <person name="Ahrendt S."/>
            <person name="Koriabine M."/>
            <person name="Cobaugh K."/>
            <person name="Salamov A."/>
            <person name="Yoshinaga Y."/>
            <person name="Ng V."/>
            <person name="Daum C."/>
            <person name="Grigoriev I.V."/>
            <person name="Slininger P.J."/>
            <person name="Dien B.S."/>
            <person name="Jin Y.-S."/>
            <person name="Rao C.V."/>
        </authorList>
    </citation>
    <scope>NUCLEOTIDE SEQUENCE</scope>
    <source>
        <strain evidence="2">NRRL Y-64009</strain>
    </source>
</reference>
<dbReference type="AlphaFoldDB" id="A0AAD7QMG0"/>
<dbReference type="Proteomes" id="UP001217417">
    <property type="component" value="Unassembled WGS sequence"/>
</dbReference>
<feature type="region of interest" description="Disordered" evidence="1">
    <location>
        <begin position="14"/>
        <end position="48"/>
    </location>
</feature>
<evidence type="ECO:0000313" key="3">
    <source>
        <dbReference type="Proteomes" id="UP001217417"/>
    </source>
</evidence>
<protein>
    <submittedName>
        <fullName evidence="2">Uncharacterized protein</fullName>
    </submittedName>
</protein>
<feature type="compositionally biased region" description="Low complexity" evidence="1">
    <location>
        <begin position="39"/>
        <end position="48"/>
    </location>
</feature>
<sequence length="697" mass="78269">MSLRGLFSRRHPLESISELSDDSDSSGGGLGPRPPSPPILASRSSSARSGYLNTGSPFPCPAGFEAVHIRPDPDCEYGCVDEWPTFKDCDKETSRQIIRSLQNLDPVKINTSLSDCYRLATPGLKQFRRQINYVRVYLVEGANLPSVGRHLDVLKRSAEQHAPPAIHTFGHVNYLLDRVPHRVDGREFANSVADRAHERQSMWDYPATSTRVHAICSKDEPSLHCGTLHARIAAWDPHVVLIRATKLSHAWLNTLARTRFLGTKIVVLVDCSSSQYDGIVRTICLFIHEWNTGHRVHVNSRIMEPAVVYDQYERDAASGAATSTAWAFHPLVVSLFRVNDTVSATFTGVHEYLSLFSYVKHWFAPAITLPARLDCFSIQPPRRIGGNIRTVFWADDESPIFHITAARFDARTGRFNVHVVGHKGELALGNVCTLGPDGYDVRGRPIYYDIVVQKIVHVPSYANRRVVKKGETAAVTITVRRQPPDFHINETNMRRMRITRDLFAVMTHSPPDSHNPHRSRWRLPRNRPVQKQALDARKRYMRPPTGVVVLAVDALSHADRLAKWNFRRGTVINVGLAHGWLYARVLDRHPARNLIVVEFVNKPAFMPPGATFQDLVPHAKSATPAWDVVWTCERVAIVEMHDTAGELSFAGRIVGVEFVDREIPGFPEFLQQQRTKTDVVVLDKGVESSDENGEVLA</sequence>
<evidence type="ECO:0000256" key="1">
    <source>
        <dbReference type="SAM" id="MobiDB-lite"/>
    </source>
</evidence>
<dbReference type="RefSeq" id="XP_056041404.1">
    <property type="nucleotide sequence ID" value="XM_056188127.1"/>
</dbReference>
<dbReference type="EMBL" id="JARPMG010000010">
    <property type="protein sequence ID" value="KAJ8097954.1"/>
    <property type="molecule type" value="Genomic_DNA"/>
</dbReference>
<evidence type="ECO:0000313" key="2">
    <source>
        <dbReference type="EMBL" id="KAJ8097954.1"/>
    </source>
</evidence>
<name>A0AAD7QMG0_9ASCO</name>
<organism evidence="2 3">
    <name type="scientific">Lipomyces tetrasporus</name>
    <dbReference type="NCBI Taxonomy" id="54092"/>
    <lineage>
        <taxon>Eukaryota</taxon>
        <taxon>Fungi</taxon>
        <taxon>Dikarya</taxon>
        <taxon>Ascomycota</taxon>
        <taxon>Saccharomycotina</taxon>
        <taxon>Lipomycetes</taxon>
        <taxon>Lipomycetales</taxon>
        <taxon>Lipomycetaceae</taxon>
        <taxon>Lipomyces</taxon>
    </lineage>
</organism>
<proteinExistence type="predicted"/>
<accession>A0AAD7QMG0</accession>
<dbReference type="GeneID" id="80883293"/>
<comment type="caution">
    <text evidence="2">The sequence shown here is derived from an EMBL/GenBank/DDBJ whole genome shotgun (WGS) entry which is preliminary data.</text>
</comment>
<gene>
    <name evidence="2" type="ORF">POJ06DRAFT_25729</name>
</gene>
<keyword evidence="3" id="KW-1185">Reference proteome</keyword>